<dbReference type="InterPro" id="IPR046346">
    <property type="entry name" value="Aminoacid_DH-like_N_sf"/>
</dbReference>
<dbReference type="Pfam" id="PF18317">
    <property type="entry name" value="SDH_C"/>
    <property type="match status" value="1"/>
</dbReference>
<dbReference type="Gene3D" id="3.40.50.720">
    <property type="entry name" value="NAD(P)-binding Rossmann-like Domain"/>
    <property type="match status" value="1"/>
</dbReference>
<dbReference type="GO" id="GO:0004764">
    <property type="term" value="F:shikimate 3-dehydrogenase (NADP+) activity"/>
    <property type="evidence" value="ECO:0007669"/>
    <property type="project" value="UniProtKB-UniRule"/>
</dbReference>
<dbReference type="SUPFAM" id="SSF53223">
    <property type="entry name" value="Aminoacid dehydrogenase-like, N-terminal domain"/>
    <property type="match status" value="1"/>
</dbReference>
<feature type="binding site" evidence="7">
    <location>
        <position position="256"/>
    </location>
    <ligand>
        <name>NADP(+)</name>
        <dbReference type="ChEBI" id="CHEBI:58349"/>
    </ligand>
</feature>
<feature type="binding site" evidence="7">
    <location>
        <position position="263"/>
    </location>
    <ligand>
        <name>shikimate</name>
        <dbReference type="ChEBI" id="CHEBI:36208"/>
    </ligand>
</feature>
<comment type="catalytic activity">
    <reaction evidence="7">
        <text>shikimate + NADP(+) = 3-dehydroshikimate + NADPH + H(+)</text>
        <dbReference type="Rhea" id="RHEA:17737"/>
        <dbReference type="ChEBI" id="CHEBI:15378"/>
        <dbReference type="ChEBI" id="CHEBI:16630"/>
        <dbReference type="ChEBI" id="CHEBI:36208"/>
        <dbReference type="ChEBI" id="CHEBI:57783"/>
        <dbReference type="ChEBI" id="CHEBI:58349"/>
        <dbReference type="EC" id="1.1.1.25"/>
    </reaction>
</comment>
<dbReference type="GO" id="GO:0009423">
    <property type="term" value="P:chorismate biosynthetic process"/>
    <property type="evidence" value="ECO:0007669"/>
    <property type="project" value="UniProtKB-UniRule"/>
</dbReference>
<keyword evidence="3 7" id="KW-0028">Amino-acid biosynthesis</keyword>
<feature type="binding site" evidence="7">
    <location>
        <begin position="133"/>
        <end position="137"/>
    </location>
    <ligand>
        <name>NADP(+)</name>
        <dbReference type="ChEBI" id="CHEBI:58349"/>
    </ligand>
</feature>
<organism evidence="10 11">
    <name type="scientific">Sellimonas intestinalis</name>
    <dbReference type="NCBI Taxonomy" id="1653434"/>
    <lineage>
        <taxon>Bacteria</taxon>
        <taxon>Bacillati</taxon>
        <taxon>Bacillota</taxon>
        <taxon>Clostridia</taxon>
        <taxon>Lachnospirales</taxon>
        <taxon>Lachnospiraceae</taxon>
        <taxon>Sellimonas</taxon>
    </lineage>
</organism>
<evidence type="ECO:0000256" key="5">
    <source>
        <dbReference type="ARBA" id="ARBA00023002"/>
    </source>
</evidence>
<evidence type="ECO:0000313" key="11">
    <source>
        <dbReference type="Proteomes" id="UP000261080"/>
    </source>
</evidence>
<dbReference type="InterPro" id="IPR011342">
    <property type="entry name" value="Shikimate_DH"/>
</dbReference>
<dbReference type="EC" id="1.1.1.25" evidence="2 7"/>
<evidence type="ECO:0000259" key="9">
    <source>
        <dbReference type="Pfam" id="PF18317"/>
    </source>
</evidence>
<feature type="domain" description="SDH C-terminal" evidence="9">
    <location>
        <begin position="256"/>
        <end position="284"/>
    </location>
</feature>
<evidence type="ECO:0000256" key="7">
    <source>
        <dbReference type="HAMAP-Rule" id="MF_00222"/>
    </source>
</evidence>
<gene>
    <name evidence="7 10" type="primary">aroE</name>
    <name evidence="10" type="ORF">DW016_00325</name>
</gene>
<accession>A0A3E3K5B5</accession>
<dbReference type="UniPathway" id="UPA00053">
    <property type="reaction ID" value="UER00087"/>
</dbReference>
<feature type="binding site" evidence="7">
    <location>
        <position position="69"/>
    </location>
    <ligand>
        <name>shikimate</name>
        <dbReference type="ChEBI" id="CHEBI:36208"/>
    </ligand>
</feature>
<dbReference type="EMBL" id="QVLX01000001">
    <property type="protein sequence ID" value="RGE89763.1"/>
    <property type="molecule type" value="Genomic_DNA"/>
</dbReference>
<dbReference type="PANTHER" id="PTHR21089:SF1">
    <property type="entry name" value="BIFUNCTIONAL 3-DEHYDROQUINATE DEHYDRATASE_SHIKIMATE DEHYDROGENASE, CHLOROPLASTIC"/>
    <property type="match status" value="1"/>
</dbReference>
<dbReference type="InterPro" id="IPR013708">
    <property type="entry name" value="Shikimate_DH-bd_N"/>
</dbReference>
<name>A0A3E3K5B5_9FIRM</name>
<protein>
    <recommendedName>
        <fullName evidence="2 7">Shikimate dehydrogenase (NADP(+))</fullName>
        <shortName evidence="7">SDH</shortName>
        <ecNumber evidence="2 7">1.1.1.25</ecNumber>
    </recommendedName>
</protein>
<evidence type="ECO:0000259" key="8">
    <source>
        <dbReference type="Pfam" id="PF08501"/>
    </source>
</evidence>
<dbReference type="Gene3D" id="3.40.50.10860">
    <property type="entry name" value="Leucine Dehydrogenase, chain A, domain 1"/>
    <property type="match status" value="1"/>
</dbReference>
<keyword evidence="5 7" id="KW-0560">Oxidoreductase</keyword>
<evidence type="ECO:0000256" key="2">
    <source>
        <dbReference type="ARBA" id="ARBA00012962"/>
    </source>
</evidence>
<comment type="subunit">
    <text evidence="7">Homodimer.</text>
</comment>
<dbReference type="Pfam" id="PF08501">
    <property type="entry name" value="Shikimate_dh_N"/>
    <property type="match status" value="1"/>
</dbReference>
<dbReference type="PANTHER" id="PTHR21089">
    <property type="entry name" value="SHIKIMATE DEHYDROGENASE"/>
    <property type="match status" value="1"/>
</dbReference>
<dbReference type="InterPro" id="IPR036291">
    <property type="entry name" value="NAD(P)-bd_dom_sf"/>
</dbReference>
<comment type="pathway">
    <text evidence="1 7">Metabolic intermediate biosynthesis; chorismate biosynthesis; chorismate from D-erythrose 4-phosphate and phosphoenolpyruvate: step 4/7.</text>
</comment>
<proteinExistence type="inferred from homology"/>
<evidence type="ECO:0000313" key="10">
    <source>
        <dbReference type="EMBL" id="RGE89763.1"/>
    </source>
</evidence>
<feature type="binding site" evidence="7">
    <location>
        <position position="233"/>
    </location>
    <ligand>
        <name>NADP(+)</name>
        <dbReference type="ChEBI" id="CHEBI:58349"/>
    </ligand>
</feature>
<dbReference type="GO" id="GO:0019632">
    <property type="term" value="P:shikimate metabolic process"/>
    <property type="evidence" value="ECO:0007669"/>
    <property type="project" value="InterPro"/>
</dbReference>
<feature type="domain" description="Shikimate dehydrogenase substrate binding N-terminal" evidence="8">
    <location>
        <begin position="15"/>
        <end position="96"/>
    </location>
</feature>
<dbReference type="RefSeq" id="WP_024732813.1">
    <property type="nucleotide sequence ID" value="NZ_CALBAT010000008.1"/>
</dbReference>
<evidence type="ECO:0000256" key="3">
    <source>
        <dbReference type="ARBA" id="ARBA00022605"/>
    </source>
</evidence>
<keyword evidence="4 7" id="KW-0521">NADP</keyword>
<sequence length="290" mass="31313">MSLQISGHTGLLGFFADPAAHSKSPFMYNTAFQKLGMDYVYLAFQIDQTSLADAIRSMRTLQMRGANVSMPNKTAVIQYLDDISTEARLCNAVNTIVNENGRLIGYNTDGTGAMLALSHAGVSIQGKHLIILGAGGAGTAIITQAALDGASKISVFVRKQSFWKSEDFLEKIRKKTGCRIALLNLEDPDLLKAELVHADILINATSIGMEPNPDSCAVSGPKDLGDHLFVMDIIYSPEETTLLRYAKTAGLSCCNGLGMLLYQGAAAFRLYTGEELPVEDVRRAWGISTL</sequence>
<dbReference type="InterPro" id="IPR041121">
    <property type="entry name" value="SDH_C"/>
</dbReference>
<dbReference type="AlphaFoldDB" id="A0A3E3K5B5"/>
<dbReference type="OrthoDB" id="9792692at2"/>
<comment type="function">
    <text evidence="7">Involved in the biosynthesis of the chorismate, which leads to the biosynthesis of aromatic amino acids. Catalyzes the reversible NADPH linked reduction of 3-dehydroshikimate (DHSA) to yield shikimate (SA).</text>
</comment>
<keyword evidence="6 7" id="KW-0057">Aromatic amino acid biosynthesis</keyword>
<dbReference type="Proteomes" id="UP000261080">
    <property type="component" value="Unassembled WGS sequence"/>
</dbReference>
<comment type="similarity">
    <text evidence="7">Belongs to the shikimate dehydrogenase family.</text>
</comment>
<dbReference type="SUPFAM" id="SSF51735">
    <property type="entry name" value="NAD(P)-binding Rossmann-fold domains"/>
    <property type="match status" value="1"/>
</dbReference>
<feature type="binding site" evidence="7">
    <location>
        <position position="235"/>
    </location>
    <ligand>
        <name>shikimate</name>
        <dbReference type="ChEBI" id="CHEBI:36208"/>
    </ligand>
</feature>
<dbReference type="GO" id="GO:0009073">
    <property type="term" value="P:aromatic amino acid family biosynthetic process"/>
    <property type="evidence" value="ECO:0007669"/>
    <property type="project" value="UniProtKB-KW"/>
</dbReference>
<dbReference type="NCBIfam" id="TIGR00507">
    <property type="entry name" value="aroE"/>
    <property type="match status" value="1"/>
</dbReference>
<evidence type="ECO:0000256" key="4">
    <source>
        <dbReference type="ARBA" id="ARBA00022857"/>
    </source>
</evidence>
<dbReference type="GO" id="GO:0008652">
    <property type="term" value="P:amino acid biosynthetic process"/>
    <property type="evidence" value="ECO:0007669"/>
    <property type="project" value="UniProtKB-KW"/>
</dbReference>
<dbReference type="InterPro" id="IPR022893">
    <property type="entry name" value="Shikimate_DH_fam"/>
</dbReference>
<evidence type="ECO:0000256" key="1">
    <source>
        <dbReference type="ARBA" id="ARBA00004871"/>
    </source>
</evidence>
<feature type="binding site" evidence="7">
    <location>
        <position position="109"/>
    </location>
    <ligand>
        <name>shikimate</name>
        <dbReference type="ChEBI" id="CHEBI:36208"/>
    </ligand>
</feature>
<reference evidence="10 11" key="1">
    <citation type="submission" date="2018-08" db="EMBL/GenBank/DDBJ databases">
        <title>A genome reference for cultivated species of the human gut microbiota.</title>
        <authorList>
            <person name="Zou Y."/>
            <person name="Xue W."/>
            <person name="Luo G."/>
        </authorList>
    </citation>
    <scope>NUCLEOTIDE SEQUENCE [LARGE SCALE GENOMIC DNA]</scope>
    <source>
        <strain evidence="10 11">AF37-2AT</strain>
    </source>
</reference>
<dbReference type="CDD" id="cd01065">
    <property type="entry name" value="NAD_bind_Shikimate_DH"/>
    <property type="match status" value="1"/>
</dbReference>
<feature type="active site" description="Proton acceptor" evidence="7">
    <location>
        <position position="73"/>
    </location>
</feature>
<feature type="binding site" evidence="7">
    <location>
        <position position="94"/>
    </location>
    <ligand>
        <name>shikimate</name>
        <dbReference type="ChEBI" id="CHEBI:36208"/>
    </ligand>
</feature>
<feature type="binding site" evidence="7">
    <location>
        <begin position="22"/>
        <end position="24"/>
    </location>
    <ligand>
        <name>shikimate</name>
        <dbReference type="ChEBI" id="CHEBI:36208"/>
    </ligand>
</feature>
<evidence type="ECO:0000256" key="6">
    <source>
        <dbReference type="ARBA" id="ARBA00023141"/>
    </source>
</evidence>
<dbReference type="HAMAP" id="MF_00222">
    <property type="entry name" value="Shikimate_DH_AroE"/>
    <property type="match status" value="1"/>
</dbReference>
<comment type="caution">
    <text evidence="10">The sequence shown here is derived from an EMBL/GenBank/DDBJ whole genome shotgun (WGS) entry which is preliminary data.</text>
</comment>
<comment type="caution">
    <text evidence="7">Lacks conserved residue(s) required for the propagation of feature annotation.</text>
</comment>
<dbReference type="GO" id="GO:0050661">
    <property type="term" value="F:NADP binding"/>
    <property type="evidence" value="ECO:0007669"/>
    <property type="project" value="InterPro"/>
</dbReference>
<keyword evidence="11" id="KW-1185">Reference proteome</keyword>